<protein>
    <submittedName>
        <fullName evidence="2">Uncharacterized protein</fullName>
    </submittedName>
</protein>
<organism evidence="2 3">
    <name type="scientific">Panaeolus cyanescens</name>
    <dbReference type="NCBI Taxonomy" id="181874"/>
    <lineage>
        <taxon>Eukaryota</taxon>
        <taxon>Fungi</taxon>
        <taxon>Dikarya</taxon>
        <taxon>Basidiomycota</taxon>
        <taxon>Agaricomycotina</taxon>
        <taxon>Agaricomycetes</taxon>
        <taxon>Agaricomycetidae</taxon>
        <taxon>Agaricales</taxon>
        <taxon>Agaricineae</taxon>
        <taxon>Galeropsidaceae</taxon>
        <taxon>Panaeolus</taxon>
    </lineage>
</organism>
<dbReference type="InParanoid" id="A0A409YYB8"/>
<sequence>MATLEVQPTTGQQATDEILKQLESGGQLKLKLTDADKEKIKERLIAELDKNSTREVVIKEIHDLAETIVCIERDFASIKNVVQRIDDKKILRYKNGGDWTFCPKWTGYHNEYTQLMLESQTTATTARNQINTLIHDIIPTMEEEAEISDKKDIINDYISKLRTFEDKGKEQEKRFLRLKQDIESFQKELKDAIEQNQTAATEELRTVEGRIKALKEELDKTGGFWTNCIDTLGNVAGMASSTSGILKFAPAIVPGFLGAGLSVFGNLLGPLKQKSDERKAKIKDLDDLRKKQGDLQARIEDLKKAMAEVNALDDTFKRLADRLGALHAIWRMLDSDAQTLRESLGAIDDAIKKGNKLYVKMATKSIVVPYQLFASALQAYCLATAPKH</sequence>
<feature type="coiled-coil region" evidence="1">
    <location>
        <begin position="271"/>
        <end position="322"/>
    </location>
</feature>
<dbReference type="EMBL" id="NHTK01000235">
    <property type="protein sequence ID" value="PPR07958.1"/>
    <property type="molecule type" value="Genomic_DNA"/>
</dbReference>
<dbReference type="AlphaFoldDB" id="A0A409YYB8"/>
<dbReference type="SUPFAM" id="SSF58100">
    <property type="entry name" value="Bacterial hemolysins"/>
    <property type="match status" value="1"/>
</dbReference>
<reference evidence="2 3" key="1">
    <citation type="journal article" date="2018" name="Evol. Lett.">
        <title>Horizontal gene cluster transfer increased hallucinogenic mushroom diversity.</title>
        <authorList>
            <person name="Reynolds H.T."/>
            <person name="Vijayakumar V."/>
            <person name="Gluck-Thaler E."/>
            <person name="Korotkin H.B."/>
            <person name="Matheny P.B."/>
            <person name="Slot J.C."/>
        </authorList>
    </citation>
    <scope>NUCLEOTIDE SEQUENCE [LARGE SCALE GENOMIC DNA]</scope>
    <source>
        <strain evidence="2 3">2629</strain>
    </source>
</reference>
<dbReference type="Gene3D" id="1.20.1170.10">
    <property type="match status" value="1"/>
</dbReference>
<proteinExistence type="predicted"/>
<keyword evidence="3" id="KW-1185">Reference proteome</keyword>
<dbReference type="Proteomes" id="UP000284842">
    <property type="component" value="Unassembled WGS sequence"/>
</dbReference>
<gene>
    <name evidence="2" type="ORF">CVT24_002534</name>
</gene>
<comment type="caution">
    <text evidence="2">The sequence shown here is derived from an EMBL/GenBank/DDBJ whole genome shotgun (WGS) entry which is preliminary data.</text>
</comment>
<dbReference type="OrthoDB" id="3046926at2759"/>
<evidence type="ECO:0000256" key="1">
    <source>
        <dbReference type="SAM" id="Coils"/>
    </source>
</evidence>
<keyword evidence="1" id="KW-0175">Coiled coil</keyword>
<name>A0A409YYB8_9AGAR</name>
<accession>A0A409YYB8</accession>
<evidence type="ECO:0000313" key="2">
    <source>
        <dbReference type="EMBL" id="PPR07958.1"/>
    </source>
</evidence>
<feature type="coiled-coil region" evidence="1">
    <location>
        <begin position="168"/>
        <end position="217"/>
    </location>
</feature>
<evidence type="ECO:0000313" key="3">
    <source>
        <dbReference type="Proteomes" id="UP000284842"/>
    </source>
</evidence>